<evidence type="ECO:0000313" key="3">
    <source>
        <dbReference type="Proteomes" id="UP000026962"/>
    </source>
</evidence>
<proteinExistence type="predicted"/>
<keyword evidence="3" id="KW-1185">Reference proteome</keyword>
<dbReference type="Gramene" id="OPUNC01G17880.2">
    <property type="protein sequence ID" value="OPUNC01G17880.2"/>
    <property type="gene ID" value="OPUNC01G17880"/>
</dbReference>
<dbReference type="EnsemblPlants" id="OPUNC01G17880.2">
    <property type="protein sequence ID" value="OPUNC01G17880.2"/>
    <property type="gene ID" value="OPUNC01G17880"/>
</dbReference>
<sequence>MRVIAEALKKAKAEIKALKFENEKLKNQNDSLALRDKADEAKALAARTRDEADSVAASLTQVTDSAREASYVHRLAL</sequence>
<accession>A0A0E0JJE5</accession>
<dbReference type="AlphaFoldDB" id="A0A0E0JJE5"/>
<protein>
    <submittedName>
        <fullName evidence="2">Uncharacterized protein</fullName>
    </submittedName>
</protein>
<organism evidence="2">
    <name type="scientific">Oryza punctata</name>
    <name type="common">Red rice</name>
    <dbReference type="NCBI Taxonomy" id="4537"/>
    <lineage>
        <taxon>Eukaryota</taxon>
        <taxon>Viridiplantae</taxon>
        <taxon>Streptophyta</taxon>
        <taxon>Embryophyta</taxon>
        <taxon>Tracheophyta</taxon>
        <taxon>Spermatophyta</taxon>
        <taxon>Magnoliopsida</taxon>
        <taxon>Liliopsida</taxon>
        <taxon>Poales</taxon>
        <taxon>Poaceae</taxon>
        <taxon>BOP clade</taxon>
        <taxon>Oryzoideae</taxon>
        <taxon>Oryzeae</taxon>
        <taxon>Oryzinae</taxon>
        <taxon>Oryza</taxon>
    </lineage>
</organism>
<dbReference type="Proteomes" id="UP000026962">
    <property type="component" value="Chromosome 1"/>
</dbReference>
<name>A0A0E0JJE5_ORYPU</name>
<reference evidence="2" key="1">
    <citation type="submission" date="2015-04" db="UniProtKB">
        <authorList>
            <consortium name="EnsemblPlants"/>
        </authorList>
    </citation>
    <scope>IDENTIFICATION</scope>
</reference>
<evidence type="ECO:0000313" key="2">
    <source>
        <dbReference type="EnsemblPlants" id="OPUNC01G17880.2"/>
    </source>
</evidence>
<evidence type="ECO:0000256" key="1">
    <source>
        <dbReference type="SAM" id="Coils"/>
    </source>
</evidence>
<keyword evidence="1" id="KW-0175">Coiled coil</keyword>
<feature type="coiled-coil region" evidence="1">
    <location>
        <begin position="1"/>
        <end position="35"/>
    </location>
</feature>
<dbReference type="HOGENOM" id="CLU_2642319_0_0_1"/>
<reference evidence="2" key="2">
    <citation type="submission" date="2018-05" db="EMBL/GenBank/DDBJ databases">
        <title>OpunRS2 (Oryza punctata Reference Sequence Version 2).</title>
        <authorList>
            <person name="Zhang J."/>
            <person name="Kudrna D."/>
            <person name="Lee S."/>
            <person name="Talag J."/>
            <person name="Welchert J."/>
            <person name="Wing R.A."/>
        </authorList>
    </citation>
    <scope>NUCLEOTIDE SEQUENCE [LARGE SCALE GENOMIC DNA]</scope>
</reference>